<evidence type="ECO:0000313" key="6">
    <source>
        <dbReference type="EMBL" id="ADF51617.1"/>
    </source>
</evidence>
<dbReference type="Pfam" id="PF12833">
    <property type="entry name" value="HTH_18"/>
    <property type="match status" value="1"/>
</dbReference>
<dbReference type="GO" id="GO:0007165">
    <property type="term" value="P:signal transduction"/>
    <property type="evidence" value="ECO:0007669"/>
    <property type="project" value="InterPro"/>
</dbReference>
<reference evidence="6 7" key="1">
    <citation type="journal article" date="2010" name="BMC Genomics">
        <title>The complete genome of Zunongwangia profunda SM-A87 reveals its adaptation to the deep-sea environment and ecological role in sedimentary organic nitrogen degradation.</title>
        <authorList>
            <person name="Qin Q.L."/>
            <person name="Zhang X.Y."/>
            <person name="Wang X.M."/>
            <person name="Liu G.M."/>
            <person name="Chen X.L."/>
            <person name="Xie B.B."/>
            <person name="Dang H.Y."/>
            <person name="Zhou B.C."/>
            <person name="Yu J."/>
            <person name="Zhang Y.Z."/>
        </authorList>
    </citation>
    <scope>NUCLEOTIDE SEQUENCE [LARGE SCALE GENOMIC DNA]</scope>
    <source>
        <strain evidence="7">DSM 18752 / CCTCC AB 206139 / SM-A87</strain>
    </source>
</reference>
<dbReference type="HOGENOM" id="CLU_075288_0_0_10"/>
<dbReference type="GO" id="GO:0016020">
    <property type="term" value="C:membrane"/>
    <property type="evidence" value="ECO:0007669"/>
    <property type="project" value="InterPro"/>
</dbReference>
<evidence type="ECO:0000259" key="4">
    <source>
        <dbReference type="PROSITE" id="PS01124"/>
    </source>
</evidence>
<dbReference type="SUPFAM" id="SSF46689">
    <property type="entry name" value="Homeodomain-like"/>
    <property type="match status" value="1"/>
</dbReference>
<dbReference type="InterPro" id="IPR018060">
    <property type="entry name" value="HTH_AraC"/>
</dbReference>
<dbReference type="Gene3D" id="1.10.10.60">
    <property type="entry name" value="Homeodomain-like"/>
    <property type="match status" value="2"/>
</dbReference>
<dbReference type="GO" id="GO:0043565">
    <property type="term" value="F:sequence-specific DNA binding"/>
    <property type="evidence" value="ECO:0007669"/>
    <property type="project" value="InterPro"/>
</dbReference>
<evidence type="ECO:0000313" key="7">
    <source>
        <dbReference type="Proteomes" id="UP000001654"/>
    </source>
</evidence>
<dbReference type="SMART" id="SM00342">
    <property type="entry name" value="HTH_ARAC"/>
    <property type="match status" value="1"/>
</dbReference>
<name>D5BJF1_ZUNPS</name>
<dbReference type="Proteomes" id="UP000001654">
    <property type="component" value="Chromosome"/>
</dbReference>
<dbReference type="OrthoDB" id="1451418at2"/>
<dbReference type="AlphaFoldDB" id="D5BJF1"/>
<proteinExistence type="predicted"/>
<evidence type="ECO:0000256" key="2">
    <source>
        <dbReference type="ARBA" id="ARBA00023125"/>
    </source>
</evidence>
<keyword evidence="7" id="KW-1185">Reference proteome</keyword>
<dbReference type="EMBL" id="CP001650">
    <property type="protein sequence ID" value="ADF51617.1"/>
    <property type="molecule type" value="Genomic_DNA"/>
</dbReference>
<evidence type="ECO:0000256" key="3">
    <source>
        <dbReference type="ARBA" id="ARBA00023163"/>
    </source>
</evidence>
<dbReference type="KEGG" id="zpr:ZPR_1279"/>
<keyword evidence="3" id="KW-0804">Transcription</keyword>
<dbReference type="PANTHER" id="PTHR43280:SF28">
    <property type="entry name" value="HTH-TYPE TRANSCRIPTIONAL ACTIVATOR RHAS"/>
    <property type="match status" value="1"/>
</dbReference>
<accession>D5BJF1</accession>
<dbReference type="eggNOG" id="COG4977">
    <property type="taxonomic scope" value="Bacteria"/>
</dbReference>
<dbReference type="PROSITE" id="PS50885">
    <property type="entry name" value="HAMP"/>
    <property type="match status" value="1"/>
</dbReference>
<dbReference type="PROSITE" id="PS01124">
    <property type="entry name" value="HTH_ARAC_FAMILY_2"/>
    <property type="match status" value="1"/>
</dbReference>
<dbReference type="PANTHER" id="PTHR43280">
    <property type="entry name" value="ARAC-FAMILY TRANSCRIPTIONAL REGULATOR"/>
    <property type="match status" value="1"/>
</dbReference>
<organism evidence="6 7">
    <name type="scientific">Zunongwangia profunda (strain DSM 18752 / CCTCC AB 206139 / SM-A87)</name>
    <name type="common">Wangia profunda</name>
    <dbReference type="NCBI Taxonomy" id="655815"/>
    <lineage>
        <taxon>Bacteria</taxon>
        <taxon>Pseudomonadati</taxon>
        <taxon>Bacteroidota</taxon>
        <taxon>Flavobacteriia</taxon>
        <taxon>Flavobacteriales</taxon>
        <taxon>Flavobacteriaceae</taxon>
        <taxon>Zunongwangia</taxon>
    </lineage>
</organism>
<dbReference type="STRING" id="655815.ZPR_1279"/>
<sequence>MEREFNRENLQGIYRLLTEIAKGNFAYKIRRSRYNDELEALITYFNQAAQELYRTRNQFLWINRENEAVKIRTAHFVLDHQFKIQKLSYDTPGNKSVKAVDFVGKPFEILLVKSFRKQWRKKIKSLKKSRRMSFFIKLEYHFDSFVNIDLDSVVSRFISDKMEEYIVTSFLLETSKDIALVTSNNIALKTFSIWDQKLLKEIQVYIEHHLEEPLVSIDELALKFQTNTHKIINGFKELFGCTPFQYHARQRIERCKFLIEYSELNLMEISIKMGYGSYPNFSKRFKNITQISPKRYRDIVRKS</sequence>
<feature type="domain" description="HTH araC/xylS-type" evidence="4">
    <location>
        <begin position="200"/>
        <end position="299"/>
    </location>
</feature>
<keyword evidence="1" id="KW-0805">Transcription regulation</keyword>
<feature type="domain" description="HAMP" evidence="5">
    <location>
        <begin position="10"/>
        <end position="57"/>
    </location>
</feature>
<protein>
    <submittedName>
        <fullName evidence="6">Bacterial regulatory helix-turn-helix protein</fullName>
    </submittedName>
</protein>
<dbReference type="CDD" id="cd06225">
    <property type="entry name" value="HAMP"/>
    <property type="match status" value="1"/>
</dbReference>
<evidence type="ECO:0000256" key="1">
    <source>
        <dbReference type="ARBA" id="ARBA00023015"/>
    </source>
</evidence>
<keyword evidence="2" id="KW-0238">DNA-binding</keyword>
<dbReference type="RefSeq" id="WP_013070769.1">
    <property type="nucleotide sequence ID" value="NC_014041.1"/>
</dbReference>
<dbReference type="InterPro" id="IPR003660">
    <property type="entry name" value="HAMP_dom"/>
</dbReference>
<evidence type="ECO:0000259" key="5">
    <source>
        <dbReference type="PROSITE" id="PS50885"/>
    </source>
</evidence>
<dbReference type="InterPro" id="IPR009057">
    <property type="entry name" value="Homeodomain-like_sf"/>
</dbReference>
<gene>
    <name evidence="6" type="ordered locus">ZPR_1279</name>
</gene>
<dbReference type="GO" id="GO:0003700">
    <property type="term" value="F:DNA-binding transcription factor activity"/>
    <property type="evidence" value="ECO:0007669"/>
    <property type="project" value="InterPro"/>
</dbReference>